<dbReference type="NCBIfam" id="TIGR04567">
    <property type="entry name" value="RNAP_delt_lowGC"/>
    <property type="match status" value="1"/>
</dbReference>
<dbReference type="InterPro" id="IPR029757">
    <property type="entry name" value="RpoE"/>
</dbReference>
<reference evidence="9" key="1">
    <citation type="journal article" date="2023" name="Int. J. Syst. Evol. Microbiol.">
        <title>Collibacillus ludicampi gen. nov., sp. nov., a new soil bacterium of the family Alicyclobacillaceae.</title>
        <authorList>
            <person name="Jojima T."/>
            <person name="Ioku Y."/>
            <person name="Fukuta Y."/>
            <person name="Shirasaka N."/>
            <person name="Matsumura Y."/>
            <person name="Mori M."/>
        </authorList>
    </citation>
    <scope>NUCLEOTIDE SEQUENCE</scope>
    <source>
        <strain evidence="9">TP075</strain>
    </source>
</reference>
<dbReference type="GO" id="GO:0006355">
    <property type="term" value="P:regulation of DNA-templated transcription"/>
    <property type="evidence" value="ECO:0007669"/>
    <property type="project" value="UniProtKB-UniRule"/>
</dbReference>
<feature type="domain" description="HTH HARE-type" evidence="8">
    <location>
        <begin position="18"/>
        <end position="85"/>
    </location>
</feature>
<comment type="caution">
    <text evidence="9">The sequence shown here is derived from an EMBL/GenBank/DDBJ whole genome shotgun (WGS) entry which is preliminary data.</text>
</comment>
<dbReference type="Proteomes" id="UP001057291">
    <property type="component" value="Unassembled WGS sequence"/>
</dbReference>
<evidence type="ECO:0000256" key="2">
    <source>
        <dbReference type="ARBA" id="ARBA00022478"/>
    </source>
</evidence>
<evidence type="ECO:0000256" key="5">
    <source>
        <dbReference type="ARBA" id="ARBA00023163"/>
    </source>
</evidence>
<organism evidence="9 10">
    <name type="scientific">Collibacillus ludicampi</name>
    <dbReference type="NCBI Taxonomy" id="2771369"/>
    <lineage>
        <taxon>Bacteria</taxon>
        <taxon>Bacillati</taxon>
        <taxon>Bacillota</taxon>
        <taxon>Bacilli</taxon>
        <taxon>Bacillales</taxon>
        <taxon>Alicyclobacillaceae</taxon>
        <taxon>Collibacillus</taxon>
    </lineage>
</organism>
<dbReference type="GO" id="GO:0000428">
    <property type="term" value="C:DNA-directed RNA polymerase complex"/>
    <property type="evidence" value="ECO:0007669"/>
    <property type="project" value="UniProtKB-KW"/>
</dbReference>
<dbReference type="Pfam" id="PF05066">
    <property type="entry name" value="HARE-HTH"/>
    <property type="match status" value="1"/>
</dbReference>
<evidence type="ECO:0000256" key="6">
    <source>
        <dbReference type="HAMAP-Rule" id="MF_00357"/>
    </source>
</evidence>
<protein>
    <recommendedName>
        <fullName evidence="6">Probable DNA-directed RNA polymerase subunit delta</fullName>
    </recommendedName>
    <alternativeName>
        <fullName evidence="6">RNAP delta factor</fullName>
    </alternativeName>
</protein>
<dbReference type="Gene3D" id="1.10.10.1250">
    <property type="entry name" value="RNA polymerase, subunit delta, N-terminal domain"/>
    <property type="match status" value="1"/>
</dbReference>
<comment type="similarity">
    <text evidence="1 6">Belongs to the RpoE family.</text>
</comment>
<evidence type="ECO:0000256" key="3">
    <source>
        <dbReference type="ARBA" id="ARBA00022679"/>
    </source>
</evidence>
<sequence length="167" mass="19722">MSEEARVLTIDKETAREMPLVDLAYDILKETNKPYYYRDLMAEVARLRDMTPEEVNEVIARLYTEINVDGRFLNIGNNVWGLKRWYPVDKTMDKAGAKQFIRKDVDWEDDDEDADLYADEELEEDIEFGDMEEEDLDFNEDELEETFGVEDLDDEDAEAFEDEDDDF</sequence>
<dbReference type="GO" id="GO:0006351">
    <property type="term" value="P:DNA-templated transcription"/>
    <property type="evidence" value="ECO:0007669"/>
    <property type="project" value="InterPro"/>
</dbReference>
<evidence type="ECO:0000259" key="8">
    <source>
        <dbReference type="PROSITE" id="PS51913"/>
    </source>
</evidence>
<dbReference type="PROSITE" id="PS51913">
    <property type="entry name" value="HTH_HARE"/>
    <property type="match status" value="1"/>
</dbReference>
<proteinExistence type="inferred from homology"/>
<evidence type="ECO:0000313" key="9">
    <source>
        <dbReference type="EMBL" id="GIM45759.1"/>
    </source>
</evidence>
<dbReference type="InterPro" id="IPR007759">
    <property type="entry name" value="Asxl_HARE-HTH"/>
</dbReference>
<dbReference type="AlphaFoldDB" id="A0AAV4LDH7"/>
<evidence type="ECO:0000256" key="4">
    <source>
        <dbReference type="ARBA" id="ARBA00022695"/>
    </source>
</evidence>
<dbReference type="EMBL" id="BOQE01000001">
    <property type="protein sequence ID" value="GIM45759.1"/>
    <property type="molecule type" value="Genomic_DNA"/>
</dbReference>
<dbReference type="InterPro" id="IPR038087">
    <property type="entry name" value="RNAP_delta_N_dom_sf"/>
</dbReference>
<gene>
    <name evidence="6 9" type="primary">rpoE</name>
    <name evidence="9" type="ORF">DNHGIG_13080</name>
</gene>
<keyword evidence="4 6" id="KW-0548">Nucleotidyltransferase</keyword>
<dbReference type="RefSeq" id="WP_282198934.1">
    <property type="nucleotide sequence ID" value="NZ_BOQE01000001.1"/>
</dbReference>
<dbReference type="HAMAP" id="MF_00357">
    <property type="entry name" value="RNApol_bact_RpoE"/>
    <property type="match status" value="1"/>
</dbReference>
<accession>A0AAV4LDH7</accession>
<evidence type="ECO:0000256" key="7">
    <source>
        <dbReference type="SAM" id="MobiDB-lite"/>
    </source>
</evidence>
<evidence type="ECO:0000256" key="1">
    <source>
        <dbReference type="ARBA" id="ARBA00009828"/>
    </source>
</evidence>
<keyword evidence="5 6" id="KW-0804">Transcription</keyword>
<evidence type="ECO:0000313" key="10">
    <source>
        <dbReference type="Proteomes" id="UP001057291"/>
    </source>
</evidence>
<dbReference type="GO" id="GO:0003899">
    <property type="term" value="F:DNA-directed RNA polymerase activity"/>
    <property type="evidence" value="ECO:0007669"/>
    <property type="project" value="UniProtKB-UniRule"/>
</dbReference>
<comment type="subunit">
    <text evidence="6">RNAP is composed of a core of 2 alpha, a beta and a beta' subunits. The core is associated with a delta subunit and one of several sigma factors.</text>
</comment>
<feature type="region of interest" description="Disordered" evidence="7">
    <location>
        <begin position="145"/>
        <end position="167"/>
    </location>
</feature>
<keyword evidence="2 6" id="KW-0240">DNA-directed RNA polymerase</keyword>
<keyword evidence="3 6" id="KW-0808">Transferase</keyword>
<comment type="function">
    <text evidence="6">Participates in both the initiation and recycling phases of transcription. In the presence of the delta subunit, RNAP displays an increased specificity of transcription, a decreased affinity for nucleic acids, and an increased efficiency of RNA synthesis because of enhanced recycling.</text>
</comment>
<name>A0AAV4LDH7_9BACL</name>
<keyword evidence="10" id="KW-1185">Reference proteome</keyword>